<dbReference type="STRING" id="12957.A0A158NFS4"/>
<dbReference type="OrthoDB" id="7694315at2759"/>
<reference evidence="2" key="1">
    <citation type="journal article" date="2011" name="PLoS Genet.">
        <title>The genome sequence of the leaf-cutter ant Atta cephalotes reveals insights into its obligate symbiotic lifestyle.</title>
        <authorList>
            <person name="Suen G."/>
            <person name="Teiling C."/>
            <person name="Li L."/>
            <person name="Holt C."/>
            <person name="Abouheif E."/>
            <person name="Bornberg-Bauer E."/>
            <person name="Bouffard P."/>
            <person name="Caldera E.J."/>
            <person name="Cash E."/>
            <person name="Cavanaugh A."/>
            <person name="Denas O."/>
            <person name="Elhaik E."/>
            <person name="Fave M.J."/>
            <person name="Gadau J."/>
            <person name="Gibson J.D."/>
            <person name="Graur D."/>
            <person name="Grubbs K.J."/>
            <person name="Hagen D.E."/>
            <person name="Harkins T.T."/>
            <person name="Helmkampf M."/>
            <person name="Hu H."/>
            <person name="Johnson B.R."/>
            <person name="Kim J."/>
            <person name="Marsh S.E."/>
            <person name="Moeller J.A."/>
            <person name="Munoz-Torres M.C."/>
            <person name="Murphy M.C."/>
            <person name="Naughton M.C."/>
            <person name="Nigam S."/>
            <person name="Overson R."/>
            <person name="Rajakumar R."/>
            <person name="Reese J.T."/>
            <person name="Scott J.J."/>
            <person name="Smith C.R."/>
            <person name="Tao S."/>
            <person name="Tsutsui N.D."/>
            <person name="Viljakainen L."/>
            <person name="Wissler L."/>
            <person name="Yandell M.D."/>
            <person name="Zimmer F."/>
            <person name="Taylor J."/>
            <person name="Slater S.C."/>
            <person name="Clifton S.W."/>
            <person name="Warren W.C."/>
            <person name="Elsik C.G."/>
            <person name="Smith C.D."/>
            <person name="Weinstock G.M."/>
            <person name="Gerardo N.M."/>
            <person name="Currie C.R."/>
        </authorList>
    </citation>
    <scope>NUCLEOTIDE SEQUENCE [LARGE SCALE GENOMIC DNA]</scope>
</reference>
<dbReference type="EnsemblMetazoa" id="XM_012200992.1">
    <property type="protein sequence ID" value="XP_012056382.1"/>
    <property type="gene ID" value="LOC105619475"/>
</dbReference>
<dbReference type="InterPro" id="IPR004211">
    <property type="entry name" value="Endonuclease_7"/>
</dbReference>
<dbReference type="KEGG" id="acep:105619475"/>
<organism evidence="1 2">
    <name type="scientific">Atta cephalotes</name>
    <name type="common">Leafcutter ant</name>
    <dbReference type="NCBI Taxonomy" id="12957"/>
    <lineage>
        <taxon>Eukaryota</taxon>
        <taxon>Metazoa</taxon>
        <taxon>Ecdysozoa</taxon>
        <taxon>Arthropoda</taxon>
        <taxon>Hexapoda</taxon>
        <taxon>Insecta</taxon>
        <taxon>Pterygota</taxon>
        <taxon>Neoptera</taxon>
        <taxon>Endopterygota</taxon>
        <taxon>Hymenoptera</taxon>
        <taxon>Apocrita</taxon>
        <taxon>Aculeata</taxon>
        <taxon>Formicoidea</taxon>
        <taxon>Formicidae</taxon>
        <taxon>Myrmicinae</taxon>
        <taxon>Atta</taxon>
    </lineage>
</organism>
<dbReference type="EMBL" id="ADTU01014668">
    <property type="status" value="NOT_ANNOTATED_CDS"/>
    <property type="molecule type" value="Genomic_DNA"/>
</dbReference>
<dbReference type="InterPro" id="IPR038563">
    <property type="entry name" value="Endonuclease_7_sf"/>
</dbReference>
<accession>A0A158NFS4</accession>
<sequence>MVAALYLAEKYTERESSYPHYITVLNLTDIEFPITFKNISKFERLNMVSINVYGIENKQVLSLWLTDDKKEKHINLLYLQDSHNDNLGHFACIKNLSRLMSSQITRKKNKNFLRSKINDCANRLPSKNDKWLEFGNHCNKERVPFIVYADLECILRKTESEDNALSYVYQRHEALSTGYYVRCAYDDTLSSNSVDEGCIRWFAQQLNDLAHRVKNIISANVPMETLSKQQWEAYCSATRCHICEKPFAPDDTRVRDHCHLTGRYRGPAHSNCNLNYKNSFYIPIVFHNLSSYDAHFIIKEIATAYEGHVV</sequence>
<dbReference type="Pfam" id="PF02945">
    <property type="entry name" value="Endonuclease_7"/>
    <property type="match status" value="1"/>
</dbReference>
<dbReference type="AlphaFoldDB" id="A0A158NFS4"/>
<name>A0A158NFS4_ATTCE</name>
<reference evidence="1" key="2">
    <citation type="submission" date="2016-04" db="UniProtKB">
        <authorList>
            <consortium name="EnsemblMetazoa"/>
        </authorList>
    </citation>
    <scope>IDENTIFICATION</scope>
</reference>
<dbReference type="PANTHER" id="PTHR31511">
    <property type="entry name" value="PROTEIN CBG23764"/>
    <property type="match status" value="1"/>
</dbReference>
<evidence type="ECO:0008006" key="3">
    <source>
        <dbReference type="Google" id="ProtNLM"/>
    </source>
</evidence>
<gene>
    <name evidence="1" type="primary">105619475</name>
</gene>
<dbReference type="InParanoid" id="A0A158NFS4"/>
<evidence type="ECO:0000313" key="1">
    <source>
        <dbReference type="EnsemblMetazoa" id="XP_012056382.1"/>
    </source>
</evidence>
<evidence type="ECO:0000313" key="2">
    <source>
        <dbReference type="Proteomes" id="UP000005205"/>
    </source>
</evidence>
<keyword evidence="2" id="KW-1185">Reference proteome</keyword>
<dbReference type="SUPFAM" id="SSF54060">
    <property type="entry name" value="His-Me finger endonucleases"/>
    <property type="match status" value="1"/>
</dbReference>
<dbReference type="Gene3D" id="3.40.1800.10">
    <property type="entry name" value="His-Me finger endonucleases"/>
    <property type="match status" value="1"/>
</dbReference>
<protein>
    <recommendedName>
        <fullName evidence="3">DNA-directed DNA polymerase</fullName>
    </recommendedName>
</protein>
<dbReference type="PANTHER" id="PTHR31511:SF12">
    <property type="entry name" value="RHO TERMINATION FACTOR N-TERMINAL DOMAIN-CONTAINING PROTEIN"/>
    <property type="match status" value="1"/>
</dbReference>
<dbReference type="InterPro" id="IPR044925">
    <property type="entry name" value="His-Me_finger_sf"/>
</dbReference>
<dbReference type="Proteomes" id="UP000005205">
    <property type="component" value="Unassembled WGS sequence"/>
</dbReference>
<proteinExistence type="predicted"/>